<organism evidence="3 4">
    <name type="scientific">Puniceicoccus vermicola</name>
    <dbReference type="NCBI Taxonomy" id="388746"/>
    <lineage>
        <taxon>Bacteria</taxon>
        <taxon>Pseudomonadati</taxon>
        <taxon>Verrucomicrobiota</taxon>
        <taxon>Opitutia</taxon>
        <taxon>Puniceicoccales</taxon>
        <taxon>Puniceicoccaceae</taxon>
        <taxon>Puniceicoccus</taxon>
    </lineage>
</organism>
<gene>
    <name evidence="3" type="ORF">H5P30_11290</name>
</gene>
<comment type="caution">
    <text evidence="3">The sequence shown here is derived from an EMBL/GenBank/DDBJ whole genome shotgun (WGS) entry which is preliminary data.</text>
</comment>
<protein>
    <recommendedName>
        <fullName evidence="5">Chromosome partition protein Smc</fullName>
    </recommendedName>
</protein>
<evidence type="ECO:0000313" key="3">
    <source>
        <dbReference type="EMBL" id="MBC2602362.1"/>
    </source>
</evidence>
<dbReference type="RefSeq" id="WP_185693050.1">
    <property type="nucleotide sequence ID" value="NZ_JACHVA010000086.1"/>
</dbReference>
<dbReference type="EMBL" id="JACHVA010000086">
    <property type="protein sequence ID" value="MBC2602362.1"/>
    <property type="molecule type" value="Genomic_DNA"/>
</dbReference>
<evidence type="ECO:0000313" key="4">
    <source>
        <dbReference type="Proteomes" id="UP000525652"/>
    </source>
</evidence>
<sequence length="497" mass="55535">MNRSLLLIVCDFLLLSLLALANFEQTGDPVTSEKEVVAVEVSDEPAQDEAMMNLLASALEAEQSSQSDLQEQLAQAQAELSTLESSRDELSENLEEKEKMIAERERLLAEREELLAEARKEAQRVAAEKASAEKRAAAIQAERDQLEAERQAKAAETEKLAATVNELANRADTSAEELERRTAQLANLEAQLASRSRALEEAERQRAQVETERRRLANEVATAEREKQLLSSTLDSARQTINVERQEKEQLRQQTESLTQGVSRLAEASSEITEEVKNLRPKTANEIYQTVNANRVQLQFEGARSGLFGEKPFSETVDTVVTEIDGRYFLWVHLSQTPFADADRRKFLNSLDVYFQVGDSRFRIPQMGILQQNRSLLFLPLSQEIVSRIGVDSFANSEQPFRFEDLVVIDLPDSRYGETGFRINTGKPDHIEVDNRIFSALFGEFSPGAGDFAFTKAGAFLGIVTRGGEAWMAEPVKTGGKLNFGEKFTRAQLNALP</sequence>
<dbReference type="PANTHER" id="PTHR23159">
    <property type="entry name" value="CENTROSOMAL PROTEIN 2"/>
    <property type="match status" value="1"/>
</dbReference>
<accession>A0A7X1E674</accession>
<keyword evidence="2" id="KW-0732">Signal</keyword>
<name>A0A7X1E674_9BACT</name>
<proteinExistence type="predicted"/>
<evidence type="ECO:0000256" key="2">
    <source>
        <dbReference type="SAM" id="SignalP"/>
    </source>
</evidence>
<feature type="coiled-coil region" evidence="1">
    <location>
        <begin position="59"/>
        <end position="261"/>
    </location>
</feature>
<reference evidence="3 4" key="1">
    <citation type="submission" date="2020-07" db="EMBL/GenBank/DDBJ databases">
        <authorList>
            <person name="Feng X."/>
        </authorList>
    </citation>
    <scope>NUCLEOTIDE SEQUENCE [LARGE SCALE GENOMIC DNA]</scope>
    <source>
        <strain evidence="3 4">JCM14086</strain>
    </source>
</reference>
<keyword evidence="1" id="KW-0175">Coiled coil</keyword>
<dbReference type="CDD" id="cd06503">
    <property type="entry name" value="ATP-synt_Fo_b"/>
    <property type="match status" value="1"/>
</dbReference>
<evidence type="ECO:0008006" key="5">
    <source>
        <dbReference type="Google" id="ProtNLM"/>
    </source>
</evidence>
<keyword evidence="4" id="KW-1185">Reference proteome</keyword>
<dbReference type="PANTHER" id="PTHR23159:SF31">
    <property type="entry name" value="CENTROSOME-ASSOCIATED PROTEIN CEP250 ISOFORM X1"/>
    <property type="match status" value="1"/>
</dbReference>
<dbReference type="AlphaFoldDB" id="A0A7X1E674"/>
<feature type="signal peptide" evidence="2">
    <location>
        <begin position="1"/>
        <end position="21"/>
    </location>
</feature>
<dbReference type="Proteomes" id="UP000525652">
    <property type="component" value="Unassembled WGS sequence"/>
</dbReference>
<feature type="chain" id="PRO_5030978560" description="Chromosome partition protein Smc" evidence="2">
    <location>
        <begin position="22"/>
        <end position="497"/>
    </location>
</feature>
<evidence type="ECO:0000256" key="1">
    <source>
        <dbReference type="SAM" id="Coils"/>
    </source>
</evidence>